<feature type="transmembrane region" description="Helical" evidence="1">
    <location>
        <begin position="150"/>
        <end position="169"/>
    </location>
</feature>
<keyword evidence="1" id="KW-0812">Transmembrane</keyword>
<gene>
    <name evidence="2" type="ORF">Poli38472_000804</name>
</gene>
<feature type="transmembrane region" description="Helical" evidence="1">
    <location>
        <begin position="367"/>
        <end position="384"/>
    </location>
</feature>
<name>A0A8K1CEH8_PYTOL</name>
<organism evidence="2 3">
    <name type="scientific">Pythium oligandrum</name>
    <name type="common">Mycoparasitic fungus</name>
    <dbReference type="NCBI Taxonomy" id="41045"/>
    <lineage>
        <taxon>Eukaryota</taxon>
        <taxon>Sar</taxon>
        <taxon>Stramenopiles</taxon>
        <taxon>Oomycota</taxon>
        <taxon>Peronosporomycetes</taxon>
        <taxon>Pythiales</taxon>
        <taxon>Pythiaceae</taxon>
        <taxon>Pythium</taxon>
    </lineage>
</organism>
<evidence type="ECO:0000313" key="3">
    <source>
        <dbReference type="Proteomes" id="UP000794436"/>
    </source>
</evidence>
<feature type="transmembrane region" description="Helical" evidence="1">
    <location>
        <begin position="213"/>
        <end position="233"/>
    </location>
</feature>
<feature type="transmembrane region" description="Helical" evidence="1">
    <location>
        <begin position="270"/>
        <end position="292"/>
    </location>
</feature>
<dbReference type="OrthoDB" id="161497at2759"/>
<dbReference type="EMBL" id="SPLM01000108">
    <property type="protein sequence ID" value="TMW60762.1"/>
    <property type="molecule type" value="Genomic_DNA"/>
</dbReference>
<sequence length="520" mass="58814">MAASIHPEASTRVRRRFTVITAELSPNRYSERTFLALETYCANTTPRRVAAVLLLTPLPGLIASALPAIVPLQDPTFGFRSSHNILVHAFLFISIVSFGSITLIMGATKVPTGVYSLREVGLVSLCGSTLTISFVSIPCVYWRFPIPFLVLFAAPFWMFSLVVAHVLVLRRKMWEHDIIRMSIKRYFVPLNVQTLQLITYAGFTVLFERVGPTLQLVLIALFPVVKYAFKRILRYVTKALHDMSAEVAISTVEICGSLYQALILQSSPSVWAIVVLLLLDFVQGIISIKYFMDKKSAVPRHRLVQTAHSLIRLQRNSGQPHQQAWTDLVLVLPAKSTEKSSRLMKTTIIRQALEFCYQAEIMLLIEYYEVAIPVVNVLFVLLTYRSTSTRYNTKLASFYNNHEAVVASIQPVALYSFLQGLSLVVMHFVMRYRYGVSALYHLAFALERHGRSIQGKMIAFLPLIFYFTLVHYGADFSLKFDYTALMKRAELDGRTDELSDLPAGKQMPVVLIKHLKRCVS</sequence>
<feature type="transmembrane region" description="Helical" evidence="1">
    <location>
        <begin position="49"/>
        <end position="70"/>
    </location>
</feature>
<dbReference type="AlphaFoldDB" id="A0A8K1CEH8"/>
<protein>
    <submittedName>
        <fullName evidence="2">Uncharacterized protein</fullName>
    </submittedName>
</protein>
<feature type="transmembrane region" description="Helical" evidence="1">
    <location>
        <begin position="190"/>
        <end position="207"/>
    </location>
</feature>
<comment type="caution">
    <text evidence="2">The sequence shown here is derived from an EMBL/GenBank/DDBJ whole genome shotgun (WGS) entry which is preliminary data.</text>
</comment>
<evidence type="ECO:0000256" key="1">
    <source>
        <dbReference type="SAM" id="Phobius"/>
    </source>
</evidence>
<feature type="transmembrane region" description="Helical" evidence="1">
    <location>
        <begin position="120"/>
        <end position="144"/>
    </location>
</feature>
<dbReference type="Proteomes" id="UP000794436">
    <property type="component" value="Unassembled WGS sequence"/>
</dbReference>
<accession>A0A8K1CEH8</accession>
<feature type="transmembrane region" description="Helical" evidence="1">
    <location>
        <begin position="457"/>
        <end position="474"/>
    </location>
</feature>
<evidence type="ECO:0000313" key="2">
    <source>
        <dbReference type="EMBL" id="TMW60762.1"/>
    </source>
</evidence>
<keyword evidence="3" id="KW-1185">Reference proteome</keyword>
<feature type="transmembrane region" description="Helical" evidence="1">
    <location>
        <begin position="85"/>
        <end position="108"/>
    </location>
</feature>
<proteinExistence type="predicted"/>
<keyword evidence="1" id="KW-1133">Transmembrane helix</keyword>
<feature type="transmembrane region" description="Helical" evidence="1">
    <location>
        <begin position="404"/>
        <end position="429"/>
    </location>
</feature>
<reference evidence="2" key="1">
    <citation type="submission" date="2019-03" db="EMBL/GenBank/DDBJ databases">
        <title>Long read genome sequence of the mycoparasitic Pythium oligandrum ATCC 38472 isolated from sugarbeet rhizosphere.</title>
        <authorList>
            <person name="Gaulin E."/>
        </authorList>
    </citation>
    <scope>NUCLEOTIDE SEQUENCE</scope>
    <source>
        <strain evidence="2">ATCC 38472_TT</strain>
    </source>
</reference>
<keyword evidence="1" id="KW-0472">Membrane</keyword>